<reference evidence="5" key="2">
    <citation type="submission" date="2025-09" db="UniProtKB">
        <authorList>
            <consortium name="Ensembl"/>
        </authorList>
    </citation>
    <scope>IDENTIFICATION</scope>
</reference>
<reference evidence="5" key="1">
    <citation type="submission" date="2025-08" db="UniProtKB">
        <authorList>
            <consortium name="Ensembl"/>
        </authorList>
    </citation>
    <scope>IDENTIFICATION</scope>
</reference>
<dbReference type="GO" id="GO:0008832">
    <property type="term" value="F:dGTPase activity"/>
    <property type="evidence" value="ECO:0007669"/>
    <property type="project" value="TreeGrafter"/>
</dbReference>
<dbReference type="Proteomes" id="UP000472276">
    <property type="component" value="Unassembled WGS sequence"/>
</dbReference>
<dbReference type="GO" id="GO:0045088">
    <property type="term" value="P:regulation of innate immune response"/>
    <property type="evidence" value="ECO:0007669"/>
    <property type="project" value="TreeGrafter"/>
</dbReference>
<evidence type="ECO:0000313" key="6">
    <source>
        <dbReference type="Proteomes" id="UP000472276"/>
    </source>
</evidence>
<keyword evidence="6" id="KW-1185">Reference proteome</keyword>
<gene>
    <name evidence="5" type="primary">LOC116312538</name>
</gene>
<dbReference type="GO" id="GO:0006203">
    <property type="term" value="P:dGTP catabolic process"/>
    <property type="evidence" value="ECO:0007669"/>
    <property type="project" value="TreeGrafter"/>
</dbReference>
<proteinExistence type="inferred from homology"/>
<dbReference type="Gene3D" id="1.10.3210.10">
    <property type="entry name" value="Hypothetical protein af1432"/>
    <property type="match status" value="2"/>
</dbReference>
<name>A0A668UBD3_OREAU</name>
<feature type="compositionally biased region" description="Basic and acidic residues" evidence="3">
    <location>
        <begin position="19"/>
        <end position="29"/>
    </location>
</feature>
<keyword evidence="2" id="KW-0175">Coiled coil</keyword>
<organism evidence="5 6">
    <name type="scientific">Oreochromis aureus</name>
    <name type="common">Israeli tilapia</name>
    <name type="synonym">Chromis aureus</name>
    <dbReference type="NCBI Taxonomy" id="47969"/>
    <lineage>
        <taxon>Eukaryota</taxon>
        <taxon>Metazoa</taxon>
        <taxon>Chordata</taxon>
        <taxon>Craniata</taxon>
        <taxon>Vertebrata</taxon>
        <taxon>Euteleostomi</taxon>
        <taxon>Actinopterygii</taxon>
        <taxon>Neopterygii</taxon>
        <taxon>Teleostei</taxon>
        <taxon>Neoteleostei</taxon>
        <taxon>Acanthomorphata</taxon>
        <taxon>Ovalentaria</taxon>
        <taxon>Cichlomorphae</taxon>
        <taxon>Cichliformes</taxon>
        <taxon>Cichlidae</taxon>
        <taxon>African cichlids</taxon>
        <taxon>Pseudocrenilabrinae</taxon>
        <taxon>Oreochromini</taxon>
        <taxon>Oreochromis</taxon>
    </lineage>
</organism>
<feature type="region of interest" description="Disordered" evidence="3">
    <location>
        <begin position="19"/>
        <end position="47"/>
    </location>
</feature>
<evidence type="ECO:0000256" key="3">
    <source>
        <dbReference type="SAM" id="MobiDB-lite"/>
    </source>
</evidence>
<feature type="coiled-coil region" evidence="2">
    <location>
        <begin position="167"/>
        <end position="198"/>
    </location>
</feature>
<dbReference type="GO" id="GO:0005634">
    <property type="term" value="C:nucleus"/>
    <property type="evidence" value="ECO:0007669"/>
    <property type="project" value="TreeGrafter"/>
</dbReference>
<evidence type="ECO:0000259" key="4">
    <source>
        <dbReference type="SMART" id="SM00471"/>
    </source>
</evidence>
<evidence type="ECO:0000313" key="5">
    <source>
        <dbReference type="Ensembl" id="ENSOABP00000037239.2"/>
    </source>
</evidence>
<comment type="similarity">
    <text evidence="1">Belongs to the SAMHD1 family.</text>
</comment>
<dbReference type="CDD" id="cd00077">
    <property type="entry name" value="HDc"/>
    <property type="match status" value="1"/>
</dbReference>
<evidence type="ECO:0000256" key="1">
    <source>
        <dbReference type="ARBA" id="ARBA00005776"/>
    </source>
</evidence>
<dbReference type="PANTHER" id="PTHR11373:SF4">
    <property type="entry name" value="DEOXYNUCLEOSIDE TRIPHOSPHATE TRIPHOSPHOHYDROLASE SAMHD1"/>
    <property type="match status" value="1"/>
</dbReference>
<accession>A0A668UBD3</accession>
<dbReference type="Ensembl" id="ENSOABT00000038263.2">
    <property type="protein sequence ID" value="ENSOABP00000037239.2"/>
    <property type="gene ID" value="ENSOABG00000017070.2"/>
</dbReference>
<dbReference type="InterPro" id="IPR003607">
    <property type="entry name" value="HD/PDEase_dom"/>
</dbReference>
<feature type="domain" description="HD/PDEase" evidence="4">
    <location>
        <begin position="104"/>
        <end position="363"/>
    </location>
</feature>
<feature type="compositionally biased region" description="Polar residues" evidence="3">
    <location>
        <begin position="30"/>
        <end position="41"/>
    </location>
</feature>
<dbReference type="SMART" id="SM00471">
    <property type="entry name" value="HDc"/>
    <property type="match status" value="1"/>
</dbReference>
<dbReference type="PANTHER" id="PTHR11373">
    <property type="entry name" value="DEOXYNUCLEOSIDE TRIPHOSPHATE TRIPHOSPHOHYDROLASE"/>
    <property type="match status" value="1"/>
</dbReference>
<evidence type="ECO:0000256" key="2">
    <source>
        <dbReference type="SAM" id="Coils"/>
    </source>
</evidence>
<dbReference type="Gene3D" id="3.30.70.2760">
    <property type="match status" value="1"/>
</dbReference>
<dbReference type="GO" id="GO:0051607">
    <property type="term" value="P:defense response to virus"/>
    <property type="evidence" value="ECO:0007669"/>
    <property type="project" value="TreeGrafter"/>
</dbReference>
<dbReference type="SUPFAM" id="SSF109604">
    <property type="entry name" value="HD-domain/PDEase-like"/>
    <property type="match status" value="1"/>
</dbReference>
<dbReference type="AlphaFoldDB" id="A0A668UBD3"/>
<sequence length="632" mass="74723">MMGRYKWLVKVLSVGAECKGEDPNAEPKKPTSTKQQNTTADNEAKNNIPKKPRFYIEEHKVFNDPIHGHMALHPVLVKIIDTPEFQRLRNIKQLGGIYFVYPGASHNRFEHSIGVAHLAGELAKALKMKQEKQIEQLEELKKLKLLMELTPEELKLKELKHDDLGMLKKLEKLDDKELEELKNLKTEEFEKLNKFKKLRPEDVEKFEKLREFKPNELEKLKESLISDRDVLCVQIAGLCHDLGHGPYSHFYDGMFMEAIRDKKGKEFNGKWEHEDASIEMFNHLLDNTDGLKDMMRKSGLKIEGDDKTDLKFIEELIRGPPRWPYKGRDEKKSFLYEIVSNKETGIDVDKFDYFARDCKQLGIPNSFDHQRFIMFARVCDVEEDGRKHICSRDKEIENLYDIFHTRLSIHRRACQHKIKMAVEIMIKDALLLVDDHPDFKIKSSKGKMLSLSEAKDDMEAYIKLTDHVIERILHPKEERKEEEKLKEATKILQRVVKRDLYRCVGQARKKEGREKWKEFKENLREELCKQFPECGKKDFEVIDVPFDYGMKNKDPLRKAYFYRKDNPDKGEPIPKSKVSRLLLDCFSDEMFRVYWKNHENLEGEERDEKEKEMKEVFKKWCKDNGLEIVEER</sequence>
<dbReference type="InterPro" id="IPR050135">
    <property type="entry name" value="dGTPase-like"/>
</dbReference>
<protein>
    <recommendedName>
        <fullName evidence="4">HD/PDEase domain-containing protein</fullName>
    </recommendedName>
</protein>